<name>A0ABV4XM11_9CYAN</name>
<reference evidence="2 3" key="1">
    <citation type="submission" date="2024-09" db="EMBL/GenBank/DDBJ databases">
        <title>Floridaenema gen nov. (Aerosakkonemataceae, Aerosakkonematales ord. nov., Cyanobacteria) from benthic tropical and subtropical fresh waters, with the description of four new species.</title>
        <authorList>
            <person name="Moretto J.A."/>
            <person name="Berthold D.E."/>
            <person name="Lefler F.W."/>
            <person name="Huang I.-S."/>
            <person name="Laughinghouse H. IV."/>
        </authorList>
    </citation>
    <scope>NUCLEOTIDE SEQUENCE [LARGE SCALE GENOMIC DNA]</scope>
    <source>
        <strain evidence="2 3">BLCC-F50</strain>
    </source>
</reference>
<dbReference type="EMBL" id="JBHFNR010000050">
    <property type="protein sequence ID" value="MFB2892750.1"/>
    <property type="molecule type" value="Genomic_DNA"/>
</dbReference>
<comment type="caution">
    <text evidence="2">The sequence shown here is derived from an EMBL/GenBank/DDBJ whole genome shotgun (WGS) entry which is preliminary data.</text>
</comment>
<proteinExistence type="predicted"/>
<evidence type="ECO:0000313" key="3">
    <source>
        <dbReference type="Proteomes" id="UP001576784"/>
    </source>
</evidence>
<dbReference type="RefSeq" id="WP_413262416.1">
    <property type="nucleotide sequence ID" value="NZ_JBHFNR010000050.1"/>
</dbReference>
<feature type="region of interest" description="Disordered" evidence="1">
    <location>
        <begin position="1"/>
        <end position="40"/>
    </location>
</feature>
<sequence>MSQDQPKQPEVSTQDTIPAAASLPPETAVPVPSPLTDTLPAEELTVPSPLTDTLPAEGINVPSPLTDALPAEGINVPSLLTDTLSAAELTVPSPLTDTLSAAELTVPSPLTDTLSAAELTVPSPLTDTLPAAGINVSTPVGETLPAATTAAPVSTAETTAKAAPVEKKPSFLSKIWGLWKAVLTKVRQILPQSVREKLPNDTVLTGAIALVLILIFWVNSLLSPAKPPQVAEVPPTIPSTPPEVTIPPEAPLEAPPEATIPPEVAVLPEETPVSEIPVPSEITSPSETPVFTPVPEEEKVASGIEAPLELTEPKPPEIIETLPPPPPVLTPEQSLIVAIQNQVTDIVGGFADGLIVGIKADFPNNFLSLQVANDWYTFDSAKQDQLAAQMWQRSQELDFEKLEINDTQGRLVARSPVIGSNMIIWQRKLAGIS</sequence>
<protein>
    <submittedName>
        <fullName evidence="2">Uncharacterized protein</fullName>
    </submittedName>
</protein>
<accession>A0ABV4XM11</accession>
<evidence type="ECO:0000256" key="1">
    <source>
        <dbReference type="SAM" id="MobiDB-lite"/>
    </source>
</evidence>
<dbReference type="Proteomes" id="UP001576784">
    <property type="component" value="Unassembled WGS sequence"/>
</dbReference>
<organism evidence="2 3">
    <name type="scientific">Floridaenema flaviceps BLCC-F50</name>
    <dbReference type="NCBI Taxonomy" id="3153642"/>
    <lineage>
        <taxon>Bacteria</taxon>
        <taxon>Bacillati</taxon>
        <taxon>Cyanobacteriota</taxon>
        <taxon>Cyanophyceae</taxon>
        <taxon>Oscillatoriophycideae</taxon>
        <taxon>Aerosakkonematales</taxon>
        <taxon>Aerosakkonemataceae</taxon>
        <taxon>Floridanema</taxon>
        <taxon>Floridanema flaviceps</taxon>
    </lineage>
</organism>
<feature type="compositionally biased region" description="Polar residues" evidence="1">
    <location>
        <begin position="1"/>
        <end position="16"/>
    </location>
</feature>
<keyword evidence="3" id="KW-1185">Reference proteome</keyword>
<gene>
    <name evidence="2" type="ORF">ACE1CI_07390</name>
</gene>
<evidence type="ECO:0000313" key="2">
    <source>
        <dbReference type="EMBL" id="MFB2892750.1"/>
    </source>
</evidence>